<dbReference type="InterPro" id="IPR046174">
    <property type="entry name" value="DUF6176"/>
</dbReference>
<keyword evidence="2" id="KW-1185">Reference proteome</keyword>
<name>A0A101UR21_9ACTN</name>
<dbReference type="Proteomes" id="UP000053260">
    <property type="component" value="Unassembled WGS sequence"/>
</dbReference>
<proteinExistence type="predicted"/>
<dbReference type="STRING" id="909626.AQJ91_42000"/>
<comment type="caution">
    <text evidence="1">The sequence shown here is derived from an EMBL/GenBank/DDBJ whole genome shotgun (WGS) entry which is preliminary data.</text>
</comment>
<protein>
    <recommendedName>
        <fullName evidence="3">ABM domain-containing protein</fullName>
    </recommendedName>
</protein>
<dbReference type="Pfam" id="PF19673">
    <property type="entry name" value="DUF6176"/>
    <property type="match status" value="1"/>
</dbReference>
<dbReference type="RefSeq" id="WP_067033390.1">
    <property type="nucleotide sequence ID" value="NZ_KQ949119.1"/>
</dbReference>
<dbReference type="EMBL" id="LMXB01000117">
    <property type="protein sequence ID" value="KUO15273.1"/>
    <property type="molecule type" value="Genomic_DNA"/>
</dbReference>
<dbReference type="OrthoDB" id="8910558at2"/>
<organism evidence="1 2">
    <name type="scientific">Streptomyces dysideae</name>
    <dbReference type="NCBI Taxonomy" id="909626"/>
    <lineage>
        <taxon>Bacteria</taxon>
        <taxon>Bacillati</taxon>
        <taxon>Actinomycetota</taxon>
        <taxon>Actinomycetes</taxon>
        <taxon>Kitasatosporales</taxon>
        <taxon>Streptomycetaceae</taxon>
        <taxon>Streptomyces</taxon>
    </lineage>
</organism>
<accession>A0A101UR21</accession>
<evidence type="ECO:0000313" key="2">
    <source>
        <dbReference type="Proteomes" id="UP000053260"/>
    </source>
</evidence>
<dbReference type="AlphaFoldDB" id="A0A101UR21"/>
<evidence type="ECO:0000313" key="1">
    <source>
        <dbReference type="EMBL" id="KUO15273.1"/>
    </source>
</evidence>
<gene>
    <name evidence="1" type="ORF">AQJ91_42000</name>
</gene>
<sequence length="113" mass="12940">MYTRCIRIRLRPGTTERAAEWLRDFEKRREESLASMRNSGMVWESAFLDRRPEGDEVLLVQCSRDFDATSRAFLGSTLDIDVQARAVMQEIAEAFSTPETMVHLVAEPTQDVA</sequence>
<evidence type="ECO:0008006" key="3">
    <source>
        <dbReference type="Google" id="ProtNLM"/>
    </source>
</evidence>
<reference evidence="1 2" key="1">
    <citation type="submission" date="2015-10" db="EMBL/GenBank/DDBJ databases">
        <title>Draft genome sequence of Streptomyces sp. RV15, isolated from a marine sponge.</title>
        <authorList>
            <person name="Ruckert C."/>
            <person name="Abdelmohsen U.R."/>
            <person name="Winkler A."/>
            <person name="Hentschel U."/>
            <person name="Kalinowski J."/>
            <person name="Kampfer P."/>
            <person name="Glaeser S."/>
        </authorList>
    </citation>
    <scope>NUCLEOTIDE SEQUENCE [LARGE SCALE GENOMIC DNA]</scope>
    <source>
        <strain evidence="1 2">RV15</strain>
    </source>
</reference>